<keyword evidence="2" id="KW-0732">Signal</keyword>
<protein>
    <submittedName>
        <fullName evidence="5">Cyst wall protein</fullName>
    </submittedName>
</protein>
<dbReference type="Gene3D" id="3.80.10.10">
    <property type="entry name" value="Ribonuclease Inhibitor"/>
    <property type="match status" value="1"/>
</dbReference>
<keyword evidence="4" id="KW-0472">Membrane</keyword>
<dbReference type="AlphaFoldDB" id="V6LQD0"/>
<evidence type="ECO:0000313" key="5">
    <source>
        <dbReference type="EMBL" id="EST42964.1"/>
    </source>
</evidence>
<evidence type="ECO:0000256" key="1">
    <source>
        <dbReference type="ARBA" id="ARBA00004370"/>
    </source>
</evidence>
<proteinExistence type="predicted"/>
<dbReference type="InterPro" id="IPR053211">
    <property type="entry name" value="DNA_repair-toleration"/>
</dbReference>
<dbReference type="GO" id="GO:0016020">
    <property type="term" value="C:membrane"/>
    <property type="evidence" value="ECO:0007669"/>
    <property type="project" value="UniProtKB-SubCell"/>
</dbReference>
<evidence type="ECO:0000256" key="3">
    <source>
        <dbReference type="ARBA" id="ARBA00022737"/>
    </source>
</evidence>
<comment type="subcellular location">
    <subcellularLocation>
        <location evidence="1">Membrane</location>
    </subcellularLocation>
</comment>
<dbReference type="PANTHER" id="PTHR48060">
    <property type="entry name" value="DNA DAMAGE-REPAIR/TOLERATION PROTEIN DRT100"/>
    <property type="match status" value="1"/>
</dbReference>
<dbReference type="SUPFAM" id="SSF52058">
    <property type="entry name" value="L domain-like"/>
    <property type="match status" value="1"/>
</dbReference>
<evidence type="ECO:0000256" key="4">
    <source>
        <dbReference type="ARBA" id="ARBA00023136"/>
    </source>
</evidence>
<accession>V6LQD0</accession>
<dbReference type="InterPro" id="IPR032675">
    <property type="entry name" value="LRR_dom_sf"/>
</dbReference>
<keyword evidence="3" id="KW-0677">Repeat</keyword>
<gene>
    <name evidence="5" type="ORF">SS50377_17413</name>
</gene>
<dbReference type="PANTHER" id="PTHR48060:SF21">
    <property type="entry name" value="L DOMAIN-LIKE PROTEIN"/>
    <property type="match status" value="1"/>
</dbReference>
<dbReference type="VEuPathDB" id="GiardiaDB:SS50377_25094"/>
<dbReference type="FunFam" id="3.80.10.10:FF:000400">
    <property type="entry name" value="Nuclear pore complex protein NUP107"/>
    <property type="match status" value="1"/>
</dbReference>
<dbReference type="EMBL" id="KI546150">
    <property type="protein sequence ID" value="EST42964.1"/>
    <property type="molecule type" value="Genomic_DNA"/>
</dbReference>
<reference evidence="5" key="1">
    <citation type="journal article" date="2014" name="PLoS Genet.">
        <title>The Genome of Spironucleus salmonicida Highlights a Fish Pathogen Adapted to Fluctuating Environments.</title>
        <authorList>
            <person name="Xu F."/>
            <person name="Jerlstrom-Hultqvist J."/>
            <person name="Einarsson E."/>
            <person name="Astvaldsson A."/>
            <person name="Svard S.G."/>
            <person name="Andersson J.O."/>
        </authorList>
    </citation>
    <scope>NUCLEOTIDE SEQUENCE</scope>
</reference>
<name>V6LQD0_9EUKA</name>
<evidence type="ECO:0000256" key="2">
    <source>
        <dbReference type="ARBA" id="ARBA00022729"/>
    </source>
</evidence>
<sequence>MISILAVLTQRQALDAIYAANGGASWKGSVGWTTSASVCTWAGVTCNSQDFVVGLDLSGFGLTGQLADVFDSFPVLKSLYLNDQKMTTTIPASVCKLTGLQYLQANNAGITGAIPQCICQLAHVQFVYMNNNDITGAIPTCMGNLLFLKEVHFTCNQLSGTIPTGFVALKFLVEMHVDCNADLSCESGLATRPNFIFKCGLENCDDCVIPDTNCPPSVIVPDCGVYVRQWSFHFQFPLRRAECARVASSAGQQ</sequence>
<organism evidence="5">
    <name type="scientific">Spironucleus salmonicida</name>
    <dbReference type="NCBI Taxonomy" id="348837"/>
    <lineage>
        <taxon>Eukaryota</taxon>
        <taxon>Metamonada</taxon>
        <taxon>Diplomonadida</taxon>
        <taxon>Hexamitidae</taxon>
        <taxon>Hexamitinae</taxon>
        <taxon>Spironucleus</taxon>
    </lineage>
</organism>